<proteinExistence type="predicted"/>
<accession>C6DC86</accession>
<evidence type="ECO:0000313" key="2">
    <source>
        <dbReference type="Proteomes" id="UP000002736"/>
    </source>
</evidence>
<dbReference type="AlphaFoldDB" id="C6DC86"/>
<dbReference type="EMBL" id="CP001657">
    <property type="protein sequence ID" value="ACT14180.1"/>
    <property type="molecule type" value="Genomic_DNA"/>
</dbReference>
<dbReference type="STRING" id="561230.PC1_3157"/>
<gene>
    <name evidence="1" type="ordered locus">PC1_3157</name>
</gene>
<name>C6DC86_PECCP</name>
<reference evidence="1 2" key="1">
    <citation type="submission" date="2009-07" db="EMBL/GenBank/DDBJ databases">
        <title>Complete sequence of Pectobacterium carotovorum subsp. carotovorum PC1.</title>
        <authorList>
            <consortium name="US DOE Joint Genome Institute"/>
            <person name="Lucas S."/>
            <person name="Copeland A."/>
            <person name="Lapidus A."/>
            <person name="Glavina del Rio T."/>
            <person name="Tice H."/>
            <person name="Bruce D."/>
            <person name="Goodwin L."/>
            <person name="Pitluck S."/>
            <person name="Munk A.C."/>
            <person name="Brettin T."/>
            <person name="Detter J.C."/>
            <person name="Han C."/>
            <person name="Tapia R."/>
            <person name="Larimer F."/>
            <person name="Land M."/>
            <person name="Hauser L."/>
            <person name="Kyrpides N."/>
            <person name="Mikhailova N."/>
            <person name="Balakrishnan V."/>
            <person name="Glasner J."/>
            <person name="Perna N.T."/>
        </authorList>
    </citation>
    <scope>NUCLEOTIDE SEQUENCE [LARGE SCALE GENOMIC DNA]</scope>
    <source>
        <strain evidence="1 2">PC1</strain>
    </source>
</reference>
<sequence>MNTMDDVFSHLEQALNAMNAIDKPVALTPSDAANLKGLYTLVGRKLDEKFSLNIPYPSFIDINE</sequence>
<protein>
    <submittedName>
        <fullName evidence="1">Uncharacterized protein</fullName>
    </submittedName>
</protein>
<dbReference type="KEGG" id="pct:PC1_3157"/>
<organism evidence="1 2">
    <name type="scientific">Pectobacterium carotovorum subsp. carotovorum (strain PC1)</name>
    <dbReference type="NCBI Taxonomy" id="561230"/>
    <lineage>
        <taxon>Bacteria</taxon>
        <taxon>Pseudomonadati</taxon>
        <taxon>Pseudomonadota</taxon>
        <taxon>Gammaproteobacteria</taxon>
        <taxon>Enterobacterales</taxon>
        <taxon>Pectobacteriaceae</taxon>
        <taxon>Pectobacterium</taxon>
    </lineage>
</organism>
<dbReference type="Proteomes" id="UP000002736">
    <property type="component" value="Chromosome"/>
</dbReference>
<dbReference type="HOGENOM" id="CLU_2863816_0_0_6"/>
<evidence type="ECO:0000313" key="1">
    <source>
        <dbReference type="EMBL" id="ACT14180.1"/>
    </source>
</evidence>